<feature type="compositionally biased region" description="Basic and acidic residues" evidence="1">
    <location>
        <begin position="71"/>
        <end position="96"/>
    </location>
</feature>
<dbReference type="Gene3D" id="2.40.70.10">
    <property type="entry name" value="Acid Proteases"/>
    <property type="match status" value="1"/>
</dbReference>
<evidence type="ECO:0000313" key="2">
    <source>
        <dbReference type="EMBL" id="GAA0170025.1"/>
    </source>
</evidence>
<keyword evidence="3" id="KW-1185">Reference proteome</keyword>
<dbReference type="InterPro" id="IPR021109">
    <property type="entry name" value="Peptidase_aspartic_dom_sf"/>
</dbReference>
<reference evidence="2 3" key="1">
    <citation type="submission" date="2024-01" db="EMBL/GenBank/DDBJ databases">
        <title>The complete chloroplast genome sequence of Lithospermum erythrorhizon: insights into the phylogenetic relationship among Boraginaceae species and the maternal lineages of purple gromwells.</title>
        <authorList>
            <person name="Okada T."/>
            <person name="Watanabe K."/>
        </authorList>
    </citation>
    <scope>NUCLEOTIDE SEQUENCE [LARGE SCALE GENOMIC DNA]</scope>
</reference>
<dbReference type="Proteomes" id="UP001454036">
    <property type="component" value="Unassembled WGS sequence"/>
</dbReference>
<dbReference type="Pfam" id="PF13975">
    <property type="entry name" value="gag-asp_proteas"/>
    <property type="match status" value="1"/>
</dbReference>
<accession>A0AAV3R2D6</accession>
<dbReference type="GO" id="GO:0006508">
    <property type="term" value="P:proteolysis"/>
    <property type="evidence" value="ECO:0007669"/>
    <property type="project" value="InterPro"/>
</dbReference>
<gene>
    <name evidence="2" type="ORF">LIER_24378</name>
</gene>
<dbReference type="GO" id="GO:0004190">
    <property type="term" value="F:aspartic-type endopeptidase activity"/>
    <property type="evidence" value="ECO:0007669"/>
    <property type="project" value="InterPro"/>
</dbReference>
<name>A0AAV3R2D6_LITER</name>
<dbReference type="PANTHER" id="PTHR12917:SF18">
    <property type="entry name" value="DNA DAMAGE-INDUCIBLE PROTEIN 1-LIKE"/>
    <property type="match status" value="1"/>
</dbReference>
<dbReference type="SUPFAM" id="SSF50630">
    <property type="entry name" value="Acid proteases"/>
    <property type="match status" value="1"/>
</dbReference>
<dbReference type="AlphaFoldDB" id="A0AAV3R2D6"/>
<comment type="caution">
    <text evidence="2">The sequence shown here is derived from an EMBL/GenBank/DDBJ whole genome shotgun (WGS) entry which is preliminary data.</text>
</comment>
<dbReference type="InterPro" id="IPR001969">
    <property type="entry name" value="Aspartic_peptidase_AS"/>
</dbReference>
<evidence type="ECO:0000313" key="3">
    <source>
        <dbReference type="Proteomes" id="UP001454036"/>
    </source>
</evidence>
<dbReference type="PANTHER" id="PTHR12917">
    <property type="entry name" value="ASPARTYL PROTEASE DDI-RELATED"/>
    <property type="match status" value="1"/>
</dbReference>
<sequence>MDGLQSWANIELKRRNVCDIDEAIVVVEDLMELKKEFPSKEKTGGDTSLQKTVEKRDKSPTEALTSSWRGRTIERDKKGHNTFGDGHKKNESPCQLEKADGETYKEGRIYVEAKVNDGTTRALIDTGATHNFISPEEARRLRIRYTKEMGWIKAVNSAAQPILGVARGILIHLGEWTGTIDVIITPMDDRHMVLGVEFFHQVSSVTFEKNNTMHLHQGATTYKVPLRRDQTGIRRISTLHFYKEQPNKLLMRQDDPSMRRKSH</sequence>
<organism evidence="2 3">
    <name type="scientific">Lithospermum erythrorhizon</name>
    <name type="common">Purple gromwell</name>
    <name type="synonym">Lithospermum officinale var. erythrorhizon</name>
    <dbReference type="NCBI Taxonomy" id="34254"/>
    <lineage>
        <taxon>Eukaryota</taxon>
        <taxon>Viridiplantae</taxon>
        <taxon>Streptophyta</taxon>
        <taxon>Embryophyta</taxon>
        <taxon>Tracheophyta</taxon>
        <taxon>Spermatophyta</taxon>
        <taxon>Magnoliopsida</taxon>
        <taxon>eudicotyledons</taxon>
        <taxon>Gunneridae</taxon>
        <taxon>Pentapetalae</taxon>
        <taxon>asterids</taxon>
        <taxon>lamiids</taxon>
        <taxon>Boraginales</taxon>
        <taxon>Boraginaceae</taxon>
        <taxon>Boraginoideae</taxon>
        <taxon>Lithospermeae</taxon>
        <taxon>Lithospermum</taxon>
    </lineage>
</organism>
<dbReference type="PROSITE" id="PS00141">
    <property type="entry name" value="ASP_PROTEASE"/>
    <property type="match status" value="1"/>
</dbReference>
<evidence type="ECO:0000256" key="1">
    <source>
        <dbReference type="SAM" id="MobiDB-lite"/>
    </source>
</evidence>
<proteinExistence type="predicted"/>
<feature type="region of interest" description="Disordered" evidence="1">
    <location>
        <begin position="37"/>
        <end position="96"/>
    </location>
</feature>
<dbReference type="CDD" id="cd00303">
    <property type="entry name" value="retropepsin_like"/>
    <property type="match status" value="1"/>
</dbReference>
<dbReference type="EMBL" id="BAABME010007067">
    <property type="protein sequence ID" value="GAA0170025.1"/>
    <property type="molecule type" value="Genomic_DNA"/>
</dbReference>
<protein>
    <submittedName>
        <fullName evidence="2">Uncharacterized protein</fullName>
    </submittedName>
</protein>